<dbReference type="OrthoDB" id="8562952at2"/>
<dbReference type="Gene3D" id="2.60.40.10">
    <property type="entry name" value="Immunoglobulins"/>
    <property type="match status" value="5"/>
</dbReference>
<dbReference type="Pfam" id="PF05345">
    <property type="entry name" value="He_PIG"/>
    <property type="match status" value="1"/>
</dbReference>
<proteinExistence type="predicted"/>
<dbReference type="EMBL" id="CP002353">
    <property type="protein sequence ID" value="ADV61579.1"/>
    <property type="molecule type" value="Genomic_DNA"/>
</dbReference>
<gene>
    <name evidence="2" type="ordered locus">Isop_0990</name>
</gene>
<dbReference type="AlphaFoldDB" id="E8R3L2"/>
<evidence type="ECO:0000313" key="2">
    <source>
        <dbReference type="EMBL" id="ADV61579.1"/>
    </source>
</evidence>
<sequence length="1183" mass="128230">MKHPSLHLLQPSANVANPGRHRDSDSPRPSRALRLSWRQEDHALESRVVLSTQTLLNTALLAEPTTHSNVSTDPPPAPQLNRAPLEGDVLGRFRGRPNTTYEFILFSVNTLDSSQFAQEAQPILSLRLTTNSQGLVDLAFPVPSHQSTGRYFTARAVDPEGRVSDFALAIRSNRQPPPNRPPTLVVPSPLSILDRTPFRFQLQAHDPDLPNDSLTFSFDGPVPAGLNISSNGLLTWTPTPAQADQTYILPLRVTDQAGGFTTEHLVITVQSSNQPPTLVAPVDAILLNESELFTLDISQFASDPDLDTDPDETLVFRLVSQPPAGLDLSQAGRLTWTPHETQGPSTQTLTIQVTDARGLSQTASLLLEVREVNQPPVVQPIPPLSIAEGQPLDLQLVAFDADLPAQTLTFSAVTLPRGAALLPNGRLRWTPDFDQGGLSYQLVGQVNDGVDSTPFTILINVENTNRTPSLTTPSEPFRLFEQQPFSLDLRPFASDPDLDTDPDETLVFRLVSQPPAGLDLSQAGRLTWTPHETQGPSTQTLTIQVTDARGLSQTASLLLEVREVNQPPVVQPIPPLSIAEGQPLDLQLVAFDADLPAQTLTFSAVTLPRGAALLPNGRLRWTPDFDQGGLSYQLVGQVNDGVDSTPFTIQVEVRNVNLPPTLDPIDDLELNADSPGITLPLKGLTSGPPGESPQIESLEFEVILSAPELLSTARVEPDQNGGVRLRLTPSGLPGVTEVRVVVKDDGGTLDGGLDRVERSFQLQINPVPEPLPPEVDLETPPDSESSPVLSRDDQNIIRISVPANTGIFTFVITRIRSFVQENYSILPRIQIGQVNPPLVRVELADIVETHSGIDLPPGLRLVDVRFRVIPLDSITAGVTGRFMIEIEDVGFLPTTRRLQVFEFALDIQPSRMPPSSLKLAPPQVPEENSDQLSRDDVVLAILPASGSFPLDPNGGLAINGSVIPPLASAGGGSPGSETVAQDDEDESDREAGVRLWESGPSLVAAELLAELLIDTLDWESWLAALDWKELARQLVTMGVGRRKIGLEALNPSDLPMIGLLGDEPLAPRDGVLEVDPLGEEFLQLLGVIPLRTRPQTPILSTHRTDQDSADASDFLADRLEVFWHQLAEDSDPSTYPTLAAGSVPSSAESAIREPEVADLDIVEFERDDGAGRTTSFQTTRPRR</sequence>
<dbReference type="KEGG" id="ipa:Isop_0990"/>
<feature type="region of interest" description="Disordered" evidence="1">
    <location>
        <begin position="1"/>
        <end position="30"/>
    </location>
</feature>
<reference evidence="2 3" key="2">
    <citation type="journal article" date="2011" name="Stand. Genomic Sci.">
        <title>Complete genome sequence of Isosphaera pallida type strain (IS1B).</title>
        <authorList>
            <consortium name="US DOE Joint Genome Institute (JGI-PGF)"/>
            <person name="Goker M."/>
            <person name="Cleland D."/>
            <person name="Saunders E."/>
            <person name="Lapidus A."/>
            <person name="Nolan M."/>
            <person name="Lucas S."/>
            <person name="Hammon N."/>
            <person name="Deshpande S."/>
            <person name="Cheng J.F."/>
            <person name="Tapia R."/>
            <person name="Han C."/>
            <person name="Goodwin L."/>
            <person name="Pitluck S."/>
            <person name="Liolios K."/>
            <person name="Pagani I."/>
            <person name="Ivanova N."/>
            <person name="Mavromatis K."/>
            <person name="Pati A."/>
            <person name="Chen A."/>
            <person name="Palaniappan K."/>
            <person name="Land M."/>
            <person name="Hauser L."/>
            <person name="Chang Y.J."/>
            <person name="Jeffries C.D."/>
            <person name="Detter J.C."/>
            <person name="Beck B."/>
            <person name="Woyke T."/>
            <person name="Bristow J."/>
            <person name="Eisen J.A."/>
            <person name="Markowitz V."/>
            <person name="Hugenholtz P."/>
            <person name="Kyrpides N.C."/>
            <person name="Klenk H.P."/>
        </authorList>
    </citation>
    <scope>NUCLEOTIDE SEQUENCE [LARGE SCALE GENOMIC DNA]</scope>
    <source>
        <strain evidence="3">ATCC 43644 / DSM 9630 / IS1B</strain>
    </source>
</reference>
<evidence type="ECO:0000256" key="1">
    <source>
        <dbReference type="SAM" id="MobiDB-lite"/>
    </source>
</evidence>
<dbReference type="eggNOG" id="COG2373">
    <property type="taxonomic scope" value="Bacteria"/>
</dbReference>
<feature type="region of interest" description="Disordered" evidence="1">
    <location>
        <begin position="767"/>
        <end position="789"/>
    </location>
</feature>
<dbReference type="GO" id="GO:0016020">
    <property type="term" value="C:membrane"/>
    <property type="evidence" value="ECO:0007669"/>
    <property type="project" value="InterPro"/>
</dbReference>
<feature type="region of interest" description="Disordered" evidence="1">
    <location>
        <begin position="967"/>
        <end position="991"/>
    </location>
</feature>
<feature type="region of interest" description="Disordered" evidence="1">
    <location>
        <begin position="1164"/>
        <end position="1183"/>
    </location>
</feature>
<organism evidence="2 3">
    <name type="scientific">Isosphaera pallida (strain ATCC 43644 / DSM 9630 / IS1B)</name>
    <dbReference type="NCBI Taxonomy" id="575540"/>
    <lineage>
        <taxon>Bacteria</taxon>
        <taxon>Pseudomonadati</taxon>
        <taxon>Planctomycetota</taxon>
        <taxon>Planctomycetia</taxon>
        <taxon>Isosphaerales</taxon>
        <taxon>Isosphaeraceae</taxon>
        <taxon>Isosphaera</taxon>
    </lineage>
</organism>
<reference key="1">
    <citation type="submission" date="2010-11" db="EMBL/GenBank/DDBJ databases">
        <title>The complete sequence of chromosome of Isophaera pallida ATCC 43644.</title>
        <authorList>
            <consortium name="US DOE Joint Genome Institute (JGI-PGF)"/>
            <person name="Lucas S."/>
            <person name="Copeland A."/>
            <person name="Lapidus A."/>
            <person name="Bruce D."/>
            <person name="Goodwin L."/>
            <person name="Pitluck S."/>
            <person name="Kyrpides N."/>
            <person name="Mavromatis K."/>
            <person name="Pagani I."/>
            <person name="Ivanova N."/>
            <person name="Saunders E."/>
            <person name="Brettin T."/>
            <person name="Detter J.C."/>
            <person name="Han C."/>
            <person name="Tapia R."/>
            <person name="Land M."/>
            <person name="Hauser L."/>
            <person name="Markowitz V."/>
            <person name="Cheng J.-F."/>
            <person name="Hugenholtz P."/>
            <person name="Woyke T."/>
            <person name="Wu D."/>
            <person name="Eisen J.A."/>
        </authorList>
    </citation>
    <scope>NUCLEOTIDE SEQUENCE</scope>
    <source>
        <strain>ATCC 43644</strain>
    </source>
</reference>
<dbReference type="InterPro" id="IPR015919">
    <property type="entry name" value="Cadherin-like_sf"/>
</dbReference>
<accession>E8R3L2</accession>
<protein>
    <submittedName>
        <fullName evidence="2">Ig family protein</fullName>
    </submittedName>
</protein>
<dbReference type="SUPFAM" id="SSF49313">
    <property type="entry name" value="Cadherin-like"/>
    <property type="match status" value="5"/>
</dbReference>
<dbReference type="HOGENOM" id="CLU_272715_0_0_0"/>
<dbReference type="GO" id="GO:0005509">
    <property type="term" value="F:calcium ion binding"/>
    <property type="evidence" value="ECO:0007669"/>
    <property type="project" value="InterPro"/>
</dbReference>
<evidence type="ECO:0000313" key="3">
    <source>
        <dbReference type="Proteomes" id="UP000008631"/>
    </source>
</evidence>
<dbReference type="InParanoid" id="E8R3L2"/>
<keyword evidence="3" id="KW-1185">Reference proteome</keyword>
<dbReference type="Proteomes" id="UP000008631">
    <property type="component" value="Chromosome"/>
</dbReference>
<name>E8R3L2_ISOPI</name>
<feature type="region of interest" description="Disordered" evidence="1">
    <location>
        <begin position="1131"/>
        <end position="1154"/>
    </location>
</feature>
<dbReference type="InterPro" id="IPR013783">
    <property type="entry name" value="Ig-like_fold"/>
</dbReference>
<dbReference type="Pfam" id="PF17963">
    <property type="entry name" value="Big_9"/>
    <property type="match status" value="4"/>
</dbReference>
<dbReference type="STRING" id="575540.Isop_0990"/>
<feature type="compositionally biased region" description="Polar residues" evidence="1">
    <location>
        <begin position="1172"/>
        <end position="1183"/>
    </location>
</feature>